<comment type="caution">
    <text evidence="1">The sequence shown here is derived from an EMBL/GenBank/DDBJ whole genome shotgun (WGS) entry which is preliminary data.</text>
</comment>
<sequence length="210" mass="24600">MSFQSIADYINNHSEAIVNNLEPESIAVYKYLKSEFHRTNVAENLVFQFLYRSFYRLDNAGLSPHFKNEYFKILEEEKGRDAHDIATILRRLYGFKNRKDQNSLQFSFATKLLNTIDNDLPIYDSEVARVFGYARPYQTNFEAKLAAYQNQLQHITDVYKTIVKEGLIEPALTCFDLKFKEHGLPEMKRMDFLFWSAGKLMKRAPVSELV</sequence>
<evidence type="ECO:0000313" key="2">
    <source>
        <dbReference type="Proteomes" id="UP000321532"/>
    </source>
</evidence>
<gene>
    <name evidence="1" type="ORF">AAE02nite_32220</name>
</gene>
<dbReference type="OrthoDB" id="893450at2"/>
<dbReference type="RefSeq" id="WP_146899790.1">
    <property type="nucleotide sequence ID" value="NZ_BJYS01000024.1"/>
</dbReference>
<protein>
    <submittedName>
        <fullName evidence="1">Uncharacterized protein</fullName>
    </submittedName>
</protein>
<dbReference type="AlphaFoldDB" id="A0A512B0S3"/>
<name>A0A512B0S3_9BACT</name>
<keyword evidence="2" id="KW-1185">Reference proteome</keyword>
<dbReference type="Proteomes" id="UP000321532">
    <property type="component" value="Unassembled WGS sequence"/>
</dbReference>
<evidence type="ECO:0000313" key="1">
    <source>
        <dbReference type="EMBL" id="GEO05558.1"/>
    </source>
</evidence>
<dbReference type="EMBL" id="BJYS01000024">
    <property type="protein sequence ID" value="GEO05558.1"/>
    <property type="molecule type" value="Genomic_DNA"/>
</dbReference>
<reference evidence="1 2" key="1">
    <citation type="submission" date="2019-07" db="EMBL/GenBank/DDBJ databases">
        <title>Whole genome shotgun sequence of Adhaeribacter aerolatus NBRC 106133.</title>
        <authorList>
            <person name="Hosoyama A."/>
            <person name="Uohara A."/>
            <person name="Ohji S."/>
            <person name="Ichikawa N."/>
        </authorList>
    </citation>
    <scope>NUCLEOTIDE SEQUENCE [LARGE SCALE GENOMIC DNA]</scope>
    <source>
        <strain evidence="1 2">NBRC 106133</strain>
    </source>
</reference>
<organism evidence="1 2">
    <name type="scientific">Adhaeribacter aerolatus</name>
    <dbReference type="NCBI Taxonomy" id="670289"/>
    <lineage>
        <taxon>Bacteria</taxon>
        <taxon>Pseudomonadati</taxon>
        <taxon>Bacteroidota</taxon>
        <taxon>Cytophagia</taxon>
        <taxon>Cytophagales</taxon>
        <taxon>Hymenobacteraceae</taxon>
        <taxon>Adhaeribacter</taxon>
    </lineage>
</organism>
<proteinExistence type="predicted"/>
<accession>A0A512B0S3</accession>